<sequence>MGCGSSGQVISSQDTDKNGEGNSNGKHVNNGHHDNELPTVVLPDTPVKPKPPVAYEIPLEEFTDGRPAASPPPHLQRLLQPPSADISLPRIEEKLAEAEQRRLTILQQRANSAQKRIQKTMRSLPDSGNFGMIQNTEGNHGPNTLPIPPEPGVCEDKNI</sequence>
<evidence type="ECO:0000313" key="3">
    <source>
        <dbReference type="EMBL" id="KPJ16103.1"/>
    </source>
</evidence>
<organism evidence="3 4">
    <name type="scientific">Papilio machaon</name>
    <name type="common">Old World swallowtail butterfly</name>
    <dbReference type="NCBI Taxonomy" id="76193"/>
    <lineage>
        <taxon>Eukaryota</taxon>
        <taxon>Metazoa</taxon>
        <taxon>Ecdysozoa</taxon>
        <taxon>Arthropoda</taxon>
        <taxon>Hexapoda</taxon>
        <taxon>Insecta</taxon>
        <taxon>Pterygota</taxon>
        <taxon>Neoptera</taxon>
        <taxon>Endopterygota</taxon>
        <taxon>Lepidoptera</taxon>
        <taxon>Glossata</taxon>
        <taxon>Ditrysia</taxon>
        <taxon>Papilionoidea</taxon>
        <taxon>Papilionidae</taxon>
        <taxon>Papilioninae</taxon>
        <taxon>Papilio</taxon>
    </lineage>
</organism>
<dbReference type="KEGG" id="pmac:106709691"/>
<evidence type="ECO:0000313" key="4">
    <source>
        <dbReference type="Proteomes" id="UP000053240"/>
    </source>
</evidence>
<feature type="coiled-coil region" evidence="1">
    <location>
        <begin position="88"/>
        <end position="123"/>
    </location>
</feature>
<proteinExistence type="predicted"/>
<keyword evidence="4" id="KW-1185">Reference proteome</keyword>
<dbReference type="OrthoDB" id="6344011at2759"/>
<dbReference type="EMBL" id="KQ460313">
    <property type="protein sequence ID" value="KPJ16103.1"/>
    <property type="molecule type" value="Genomic_DNA"/>
</dbReference>
<feature type="region of interest" description="Disordered" evidence="2">
    <location>
        <begin position="1"/>
        <end position="83"/>
    </location>
</feature>
<reference evidence="3 4" key="1">
    <citation type="journal article" date="2015" name="Nat. Commun.">
        <title>Outbred genome sequencing and CRISPR/Cas9 gene editing in butterflies.</title>
        <authorList>
            <person name="Li X."/>
            <person name="Fan D."/>
            <person name="Zhang W."/>
            <person name="Liu G."/>
            <person name="Zhang L."/>
            <person name="Zhao L."/>
            <person name="Fang X."/>
            <person name="Chen L."/>
            <person name="Dong Y."/>
            <person name="Chen Y."/>
            <person name="Ding Y."/>
            <person name="Zhao R."/>
            <person name="Feng M."/>
            <person name="Zhu Y."/>
            <person name="Feng Y."/>
            <person name="Jiang X."/>
            <person name="Zhu D."/>
            <person name="Xiang H."/>
            <person name="Feng X."/>
            <person name="Li S."/>
            <person name="Wang J."/>
            <person name="Zhang G."/>
            <person name="Kronforst M.R."/>
            <person name="Wang W."/>
        </authorList>
    </citation>
    <scope>NUCLEOTIDE SEQUENCE [LARGE SCALE GENOMIC DNA]</scope>
    <source>
        <strain evidence="3">Ya'a_city_454_Pm</strain>
        <tissue evidence="3">Whole body</tissue>
    </source>
</reference>
<dbReference type="InParanoid" id="A0A194RE49"/>
<accession>A0A194RE49</accession>
<feature type="region of interest" description="Disordered" evidence="2">
    <location>
        <begin position="138"/>
        <end position="159"/>
    </location>
</feature>
<gene>
    <name evidence="3" type="ORF">RR48_06058</name>
</gene>
<dbReference type="STRING" id="76193.A0A194RE49"/>
<evidence type="ECO:0000256" key="1">
    <source>
        <dbReference type="SAM" id="Coils"/>
    </source>
</evidence>
<dbReference type="AlphaFoldDB" id="A0A194RE49"/>
<keyword evidence="1" id="KW-0175">Coiled coil</keyword>
<dbReference type="Proteomes" id="UP000053240">
    <property type="component" value="Unassembled WGS sequence"/>
</dbReference>
<evidence type="ECO:0000256" key="2">
    <source>
        <dbReference type="SAM" id="MobiDB-lite"/>
    </source>
</evidence>
<protein>
    <submittedName>
        <fullName evidence="3">Uncharacterized protein</fullName>
    </submittedName>
</protein>
<name>A0A194RE49_PAPMA</name>
<feature type="compositionally biased region" description="Polar residues" evidence="2">
    <location>
        <begin position="1"/>
        <end position="13"/>
    </location>
</feature>